<sequence>MNFEHAEHGRQIANLIRFGTIKAVEHRKKTIRVRSGDAVTGWLPWPAEVGSPRQSQMDGLSPVSFACTRDFFFRTSKGGIVSSLRDEIE</sequence>
<evidence type="ECO:0000313" key="2">
    <source>
        <dbReference type="EMBL" id="VFK63077.1"/>
    </source>
</evidence>
<reference evidence="1" key="1">
    <citation type="submission" date="2019-02" db="EMBL/GenBank/DDBJ databases">
        <authorList>
            <person name="Gruber-Vodicka R. H."/>
            <person name="Seah K. B. B."/>
        </authorList>
    </citation>
    <scope>NUCLEOTIDE SEQUENCE</scope>
    <source>
        <strain evidence="1">BECK_BZ125</strain>
        <strain evidence="2">BECK_BZ126</strain>
    </source>
</reference>
<accession>A0A450Z1K4</accession>
<dbReference type="EMBL" id="CAADFT010000088">
    <property type="protein sequence ID" value="VFK47618.1"/>
    <property type="molecule type" value="Genomic_DNA"/>
</dbReference>
<evidence type="ECO:0000313" key="1">
    <source>
        <dbReference type="EMBL" id="VFK47618.1"/>
    </source>
</evidence>
<organism evidence="1">
    <name type="scientific">Candidatus Kentrum sp. TC</name>
    <dbReference type="NCBI Taxonomy" id="2126339"/>
    <lineage>
        <taxon>Bacteria</taxon>
        <taxon>Pseudomonadati</taxon>
        <taxon>Pseudomonadota</taxon>
        <taxon>Gammaproteobacteria</taxon>
        <taxon>Candidatus Kentrum</taxon>
    </lineage>
</organism>
<dbReference type="Gene3D" id="2.40.50.230">
    <property type="entry name" value="Gp5 N-terminal domain"/>
    <property type="match status" value="1"/>
</dbReference>
<proteinExistence type="predicted"/>
<dbReference type="InterPro" id="IPR037026">
    <property type="entry name" value="Vgr_OB-fold_dom_sf"/>
</dbReference>
<gene>
    <name evidence="1" type="ORF">BECKTC1821E_GA0114239_108812</name>
    <name evidence="2" type="ORF">BECKTC1821F_GA0114240_108512</name>
</gene>
<protein>
    <submittedName>
        <fullName evidence="1">Type VI secretion system, phage-baseplate injector</fullName>
    </submittedName>
</protein>
<dbReference type="AlphaFoldDB" id="A0A450Z1K4"/>
<dbReference type="EMBL" id="CAADFW010000085">
    <property type="protein sequence ID" value="VFK63077.1"/>
    <property type="molecule type" value="Genomic_DNA"/>
</dbReference>
<name>A0A450Z1K4_9GAMM</name>